<keyword evidence="3" id="KW-0732">Signal</keyword>
<sequence length="374" mass="40449">MGVGLEPVLGLLRFLAQLIAAVDEKLAKLLKHAAPLPYFALSHLLTMLAHDVPTLPLIQHVFDYLLARPPIALVYLVAAMIIERKDELFALNDEDGDLGMLHSLLGALPSMSDGPEPLETEGISAAVPSLIPDPSFPCSVAETATVVANSDELGSSAEDTDETDTLAESDCYSDSDTMKTETVVDIYLHDTENRKAESPLSSPSPLVGRSPTPPLQVHSESELFSSPPPLYSDDQEITPNDADTSPLSTSPSSPLDLLDEKPIRSGSVSPNSERTHTPSRRKPSIPLELSSLLRSADQLLEAYPPYEGYPVSVDSDQASHTLPDSSSDIPFLLPFLKSQSHYLPYHLLWALSVSSTPGPRTLLAFLQLPTQRKS</sequence>
<name>A0A6A4I6E0_9AGAR</name>
<dbReference type="EMBL" id="ML769415">
    <property type="protein sequence ID" value="KAE9404637.1"/>
    <property type="molecule type" value="Genomic_DNA"/>
</dbReference>
<reference evidence="4" key="1">
    <citation type="journal article" date="2019" name="Environ. Microbiol.">
        <title>Fungal ecological strategies reflected in gene transcription - a case study of two litter decomposers.</title>
        <authorList>
            <person name="Barbi F."/>
            <person name="Kohler A."/>
            <person name="Barry K."/>
            <person name="Baskaran P."/>
            <person name="Daum C."/>
            <person name="Fauchery L."/>
            <person name="Ihrmark K."/>
            <person name="Kuo A."/>
            <person name="LaButti K."/>
            <person name="Lipzen A."/>
            <person name="Morin E."/>
            <person name="Grigoriev I.V."/>
            <person name="Henrissat B."/>
            <person name="Lindahl B."/>
            <person name="Martin F."/>
        </authorList>
    </citation>
    <scope>NUCLEOTIDE SEQUENCE</scope>
    <source>
        <strain evidence="4">JB14</strain>
    </source>
</reference>
<dbReference type="InterPro" id="IPR035969">
    <property type="entry name" value="Rab-GAP_TBC_sf"/>
</dbReference>
<feature type="signal peptide" evidence="3">
    <location>
        <begin position="1"/>
        <end position="21"/>
    </location>
</feature>
<dbReference type="GO" id="GO:0006888">
    <property type="term" value="P:endoplasmic reticulum to Golgi vesicle-mediated transport"/>
    <property type="evidence" value="ECO:0007669"/>
    <property type="project" value="TreeGrafter"/>
</dbReference>
<feature type="compositionally biased region" description="Acidic residues" evidence="2">
    <location>
        <begin position="158"/>
        <end position="173"/>
    </location>
</feature>
<organism evidence="4 5">
    <name type="scientific">Gymnopus androsaceus JB14</name>
    <dbReference type="NCBI Taxonomy" id="1447944"/>
    <lineage>
        <taxon>Eukaryota</taxon>
        <taxon>Fungi</taxon>
        <taxon>Dikarya</taxon>
        <taxon>Basidiomycota</taxon>
        <taxon>Agaricomycotina</taxon>
        <taxon>Agaricomycetes</taxon>
        <taxon>Agaricomycetidae</taxon>
        <taxon>Agaricales</taxon>
        <taxon>Marasmiineae</taxon>
        <taxon>Omphalotaceae</taxon>
        <taxon>Gymnopus</taxon>
    </lineage>
</organism>
<feature type="compositionally biased region" description="Low complexity" evidence="2">
    <location>
        <begin position="243"/>
        <end position="256"/>
    </location>
</feature>
<keyword evidence="1" id="KW-0343">GTPase activation</keyword>
<feature type="region of interest" description="Disordered" evidence="2">
    <location>
        <begin position="191"/>
        <end position="287"/>
    </location>
</feature>
<feature type="region of interest" description="Disordered" evidence="2">
    <location>
        <begin position="149"/>
        <end position="174"/>
    </location>
</feature>
<evidence type="ECO:0000256" key="1">
    <source>
        <dbReference type="ARBA" id="ARBA00022468"/>
    </source>
</evidence>
<dbReference type="Proteomes" id="UP000799118">
    <property type="component" value="Unassembled WGS sequence"/>
</dbReference>
<dbReference type="GO" id="GO:0005096">
    <property type="term" value="F:GTPase activator activity"/>
    <property type="evidence" value="ECO:0007669"/>
    <property type="project" value="UniProtKB-KW"/>
</dbReference>
<evidence type="ECO:0000313" key="5">
    <source>
        <dbReference type="Proteomes" id="UP000799118"/>
    </source>
</evidence>
<dbReference type="AlphaFoldDB" id="A0A6A4I6E0"/>
<dbReference type="OrthoDB" id="206700at2759"/>
<dbReference type="SUPFAM" id="SSF47923">
    <property type="entry name" value="Ypt/Rab-GAP domain of gyp1p"/>
    <property type="match status" value="1"/>
</dbReference>
<gene>
    <name evidence="4" type="ORF">BT96DRAFT_1016215</name>
</gene>
<evidence type="ECO:0000256" key="3">
    <source>
        <dbReference type="SAM" id="SignalP"/>
    </source>
</evidence>
<evidence type="ECO:0000256" key="2">
    <source>
        <dbReference type="SAM" id="MobiDB-lite"/>
    </source>
</evidence>
<dbReference type="InterPro" id="IPR045913">
    <property type="entry name" value="TBC20/Gyp8-like"/>
</dbReference>
<evidence type="ECO:0000313" key="4">
    <source>
        <dbReference type="EMBL" id="KAE9404637.1"/>
    </source>
</evidence>
<evidence type="ECO:0008006" key="6">
    <source>
        <dbReference type="Google" id="ProtNLM"/>
    </source>
</evidence>
<dbReference type="PANTHER" id="PTHR20913:SF7">
    <property type="entry name" value="RE60063P"/>
    <property type="match status" value="1"/>
</dbReference>
<keyword evidence="5" id="KW-1185">Reference proteome</keyword>
<protein>
    <recommendedName>
        <fullName evidence="6">Rab-GAP TBC domain-containing protein</fullName>
    </recommendedName>
</protein>
<proteinExistence type="predicted"/>
<accession>A0A6A4I6E0</accession>
<dbReference type="Gene3D" id="1.10.472.80">
    <property type="entry name" value="Ypt/Rab-GAP domain of gyp1p, domain 3"/>
    <property type="match status" value="1"/>
</dbReference>
<dbReference type="GO" id="GO:0005789">
    <property type="term" value="C:endoplasmic reticulum membrane"/>
    <property type="evidence" value="ECO:0007669"/>
    <property type="project" value="TreeGrafter"/>
</dbReference>
<feature type="chain" id="PRO_5025680145" description="Rab-GAP TBC domain-containing protein" evidence="3">
    <location>
        <begin position="22"/>
        <end position="374"/>
    </location>
</feature>
<dbReference type="PANTHER" id="PTHR20913">
    <property type="entry name" value="TBC1 DOMAIN FAMILY MEMBER 20/GTPASE"/>
    <property type="match status" value="1"/>
</dbReference>